<evidence type="ECO:0000256" key="1">
    <source>
        <dbReference type="SAM" id="SignalP"/>
    </source>
</evidence>
<feature type="chain" id="PRO_5015641234" description="Lipoprotein" evidence="1">
    <location>
        <begin position="24"/>
        <end position="195"/>
    </location>
</feature>
<proteinExistence type="predicted"/>
<reference evidence="2 3" key="2">
    <citation type="submission" date="2018-03" db="EMBL/GenBank/DDBJ databases">
        <title>Draft genome of Pseudomonas putida strain KH-18-2.</title>
        <authorList>
            <person name="Yoshizawa S."/>
            <person name="Khan N.H."/>
            <person name="Nishimura M."/>
            <person name="Chiura H.X."/>
            <person name="Ogura Y."/>
            <person name="Hayashi T."/>
            <person name="Kogure K."/>
        </authorList>
    </citation>
    <scope>NUCLEOTIDE SEQUENCE [LARGE SCALE GENOMIC DNA]</scope>
    <source>
        <strain evidence="2 3">KH-18-2</strain>
    </source>
</reference>
<feature type="signal peptide" evidence="1">
    <location>
        <begin position="1"/>
        <end position="23"/>
    </location>
</feature>
<evidence type="ECO:0000313" key="2">
    <source>
        <dbReference type="EMBL" id="POG13947.1"/>
    </source>
</evidence>
<protein>
    <recommendedName>
        <fullName evidence="4">Lipoprotein</fullName>
    </recommendedName>
</protein>
<comment type="caution">
    <text evidence="2">The sequence shown here is derived from an EMBL/GenBank/DDBJ whole genome shotgun (WGS) entry which is preliminary data.</text>
</comment>
<dbReference type="AlphaFoldDB" id="A0A2S3XEK7"/>
<gene>
    <name evidence="2" type="ORF">BGP82_05820</name>
</gene>
<organism evidence="2 3">
    <name type="scientific">Pseudomonas putida</name>
    <name type="common">Arthrobacter siderocapsulatus</name>
    <dbReference type="NCBI Taxonomy" id="303"/>
    <lineage>
        <taxon>Bacteria</taxon>
        <taxon>Pseudomonadati</taxon>
        <taxon>Pseudomonadota</taxon>
        <taxon>Gammaproteobacteria</taxon>
        <taxon>Pseudomonadales</taxon>
        <taxon>Pseudomonadaceae</taxon>
        <taxon>Pseudomonas</taxon>
    </lineage>
</organism>
<accession>A0A2S3XEK7</accession>
<dbReference type="Proteomes" id="UP000237378">
    <property type="component" value="Unassembled WGS sequence"/>
</dbReference>
<evidence type="ECO:0008006" key="4">
    <source>
        <dbReference type="Google" id="ProtNLM"/>
    </source>
</evidence>
<reference evidence="2 3" key="1">
    <citation type="submission" date="2016-08" db="EMBL/GenBank/DDBJ databases">
        <authorList>
            <person name="Seilhamer J.J."/>
        </authorList>
    </citation>
    <scope>NUCLEOTIDE SEQUENCE [LARGE SCALE GENOMIC DNA]</scope>
    <source>
        <strain evidence="2 3">KH-18-2</strain>
    </source>
</reference>
<evidence type="ECO:0000313" key="3">
    <source>
        <dbReference type="Proteomes" id="UP000237378"/>
    </source>
</evidence>
<dbReference type="EMBL" id="MING01000019">
    <property type="protein sequence ID" value="POG13947.1"/>
    <property type="molecule type" value="Genomic_DNA"/>
</dbReference>
<keyword evidence="1" id="KW-0732">Signal</keyword>
<sequence length="195" mass="21083">MFMPSIFPSVAVAALFASTPVWAQSTPLVHRVVTPSAFLGVDLQGDFLTEVPECAEAEQQPSEPCRVATKEPGRFEVRGLPYLPISPGYKLFAMVNDGVVSQFVLTGNTNNLYLVKEMLTDKLGKPATSGTHWVKSTSGASYETETLRWDSQGVAIDFGRDLNDLGRYLVTFSTSADGTEISTKEAIPTLASPSM</sequence>
<name>A0A2S3XEK7_PSEPU</name>